<proteinExistence type="predicted"/>
<gene>
    <name evidence="1" type="ORF">EV194_107149</name>
</gene>
<evidence type="ECO:0000313" key="1">
    <source>
        <dbReference type="EMBL" id="TCO07765.1"/>
    </source>
</evidence>
<comment type="caution">
    <text evidence="1">The sequence shown here is derived from an EMBL/GenBank/DDBJ whole genome shotgun (WGS) entry which is preliminary data.</text>
</comment>
<evidence type="ECO:0008006" key="3">
    <source>
        <dbReference type="Google" id="ProtNLM"/>
    </source>
</evidence>
<keyword evidence="2" id="KW-1185">Reference proteome</keyword>
<accession>A0A4V2RWC6</accession>
<sequence>MRYITNFLNQSKFRIDFIKIGSFFIFMITSLTLEAGSPASNDTIATRNDAVDITFENTRGWYSTSLYAEFGLPTIEHSVNEIIFDDQISFGGGLSFNFRFVDWLGIHLGAGLSYHTTNLSIPEYSDEIASIDSEGDQYIKRLNARNVQEEQKWLWLNAPVSLNYFYAFGNWELYGFGGVEMRYAILSDYSQTGTFTHQGYYEQWNVLFDDLPSLGFYTDRNIRSKGKIDPEMLLLPYFGIGVITPGQNSRFFMEFKYYLNSQDPLKDSKQEGLFPGPINNQSANLFSNKSVMHYGDVAFGGLKFIIGVNF</sequence>
<dbReference type="EMBL" id="SLWK01000007">
    <property type="protein sequence ID" value="TCO07765.1"/>
    <property type="molecule type" value="Genomic_DNA"/>
</dbReference>
<organism evidence="1 2">
    <name type="scientific">Natronoflexus pectinivorans</name>
    <dbReference type="NCBI Taxonomy" id="682526"/>
    <lineage>
        <taxon>Bacteria</taxon>
        <taxon>Pseudomonadati</taxon>
        <taxon>Bacteroidota</taxon>
        <taxon>Bacteroidia</taxon>
        <taxon>Marinilabiliales</taxon>
        <taxon>Marinilabiliaceae</taxon>
        <taxon>Natronoflexus</taxon>
    </lineage>
</organism>
<reference evidence="1 2" key="1">
    <citation type="submission" date="2019-03" db="EMBL/GenBank/DDBJ databases">
        <title>Genomic Encyclopedia of Type Strains, Phase IV (KMG-IV): sequencing the most valuable type-strain genomes for metagenomic binning, comparative biology and taxonomic classification.</title>
        <authorList>
            <person name="Goeker M."/>
        </authorList>
    </citation>
    <scope>NUCLEOTIDE SEQUENCE [LARGE SCALE GENOMIC DNA]</scope>
    <source>
        <strain evidence="1 2">DSM 24179</strain>
    </source>
</reference>
<dbReference type="OrthoDB" id="1119800at2"/>
<dbReference type="AlphaFoldDB" id="A0A4V2RWC6"/>
<dbReference type="RefSeq" id="WP_132434080.1">
    <property type="nucleotide sequence ID" value="NZ_SLWK01000007.1"/>
</dbReference>
<evidence type="ECO:0000313" key="2">
    <source>
        <dbReference type="Proteomes" id="UP000295221"/>
    </source>
</evidence>
<protein>
    <recommendedName>
        <fullName evidence="3">Outer membrane protein with beta-barrel domain</fullName>
    </recommendedName>
</protein>
<name>A0A4V2RWC6_9BACT</name>
<dbReference type="Proteomes" id="UP000295221">
    <property type="component" value="Unassembled WGS sequence"/>
</dbReference>